<keyword evidence="1" id="KW-0812">Transmembrane</keyword>
<keyword evidence="1" id="KW-1133">Transmembrane helix</keyword>
<dbReference type="EMBL" id="VDMP01000025">
    <property type="protein sequence ID" value="TNM38603.1"/>
    <property type="molecule type" value="Genomic_DNA"/>
</dbReference>
<dbReference type="AlphaFoldDB" id="A0A5C4VRW8"/>
<keyword evidence="3" id="KW-1185">Reference proteome</keyword>
<dbReference type="RefSeq" id="WP_139623715.1">
    <property type="nucleotide sequence ID" value="NZ_VDMP01000025.1"/>
</dbReference>
<feature type="transmembrane region" description="Helical" evidence="1">
    <location>
        <begin position="36"/>
        <end position="53"/>
    </location>
</feature>
<feature type="transmembrane region" description="Helical" evidence="1">
    <location>
        <begin position="62"/>
        <end position="80"/>
    </location>
</feature>
<evidence type="ECO:0000256" key="1">
    <source>
        <dbReference type="SAM" id="Phobius"/>
    </source>
</evidence>
<organism evidence="2 3">
    <name type="scientific">Nocardioides albidus</name>
    <dbReference type="NCBI Taxonomy" id="1517589"/>
    <lineage>
        <taxon>Bacteria</taxon>
        <taxon>Bacillati</taxon>
        <taxon>Actinomycetota</taxon>
        <taxon>Actinomycetes</taxon>
        <taxon>Propionibacteriales</taxon>
        <taxon>Nocardioidaceae</taxon>
        <taxon>Nocardioides</taxon>
    </lineage>
</organism>
<accession>A0A5C4VRW8</accession>
<gene>
    <name evidence="2" type="ORF">FHP29_15350</name>
</gene>
<sequence>MEGRAPPRPYQGFAWIVPLFALVAAANVHQHQDAGRAPYAVLGVAGGAAWQLLDRRDLAARLTWPVVFAGAALVLALAANEPLVLGDTAAQTQGRLIFAFGVLSGLVLTEDVLRWRDGRAARLSPEEGPATTRGTARP</sequence>
<keyword evidence="1" id="KW-0472">Membrane</keyword>
<dbReference type="Proteomes" id="UP000313231">
    <property type="component" value="Unassembled WGS sequence"/>
</dbReference>
<proteinExistence type="predicted"/>
<feature type="transmembrane region" description="Helical" evidence="1">
    <location>
        <begin position="12"/>
        <end position="30"/>
    </location>
</feature>
<comment type="caution">
    <text evidence="2">The sequence shown here is derived from an EMBL/GenBank/DDBJ whole genome shotgun (WGS) entry which is preliminary data.</text>
</comment>
<name>A0A5C4VRW8_9ACTN</name>
<protein>
    <submittedName>
        <fullName evidence="2">Uncharacterized protein</fullName>
    </submittedName>
</protein>
<evidence type="ECO:0000313" key="2">
    <source>
        <dbReference type="EMBL" id="TNM38603.1"/>
    </source>
</evidence>
<reference evidence="2 3" key="1">
    <citation type="journal article" date="2016" name="Int. J. Syst. Evol. Microbiol.">
        <title>Nocardioides albidus sp. nov., an actinobacterium isolated from garden soil.</title>
        <authorList>
            <person name="Singh H."/>
            <person name="Du J."/>
            <person name="Trinh H."/>
            <person name="Won K."/>
            <person name="Yang J.E."/>
            <person name="Yin C."/>
            <person name="Kook M."/>
            <person name="Yi T.H."/>
        </authorList>
    </citation>
    <scope>NUCLEOTIDE SEQUENCE [LARGE SCALE GENOMIC DNA]</scope>
    <source>
        <strain evidence="2 3">CCTCC AB 2015297</strain>
    </source>
</reference>
<evidence type="ECO:0000313" key="3">
    <source>
        <dbReference type="Proteomes" id="UP000313231"/>
    </source>
</evidence>